<name>A0A6C0ECG9_9ZZZZ</name>
<dbReference type="PANTHER" id="PTHR42256">
    <property type="entry name" value="OXOGLUTARATE/IRON-DEPENDENT DIOXYGENASE"/>
    <property type="match status" value="1"/>
</dbReference>
<sequence>MSDDEIIITNKKCNNALFYLPKMKSNFDLVSNLNFDIKDVLYKGCIYLPNLICDKDDMALFNKLNNELINDYDKISDWSQHHKIDNPTDSKTFNNIVKCLENYFKINVLASRLNYYTQHDYKPFHHDSHAYSNGLKEDTTIGLSLGGSRSLAFKHVESGQMFYFPQHNGDIFCFDHLTNQKFMHGIPKLKNTDIENLRLSIIIWGKKL</sequence>
<reference evidence="1" key="1">
    <citation type="journal article" date="2020" name="Nature">
        <title>Giant virus diversity and host interactions through global metagenomics.</title>
        <authorList>
            <person name="Schulz F."/>
            <person name="Roux S."/>
            <person name="Paez-Espino D."/>
            <person name="Jungbluth S."/>
            <person name="Walsh D.A."/>
            <person name="Denef V.J."/>
            <person name="McMahon K.D."/>
            <person name="Konstantinidis K.T."/>
            <person name="Eloe-Fadrosh E.A."/>
            <person name="Kyrpides N.C."/>
            <person name="Woyke T."/>
        </authorList>
    </citation>
    <scope>NUCLEOTIDE SEQUENCE</scope>
    <source>
        <strain evidence="1">GVMAG-M-3300023179-2</strain>
    </source>
</reference>
<dbReference type="InterPro" id="IPR037151">
    <property type="entry name" value="AlkB-like_sf"/>
</dbReference>
<dbReference type="PANTHER" id="PTHR42256:SF1">
    <property type="entry name" value="FE2OG DIOXYGENASE DOMAIN-CONTAINING PROTEIN"/>
    <property type="match status" value="1"/>
</dbReference>
<accession>A0A6C0ECG9</accession>
<evidence type="ECO:0008006" key="2">
    <source>
        <dbReference type="Google" id="ProtNLM"/>
    </source>
</evidence>
<dbReference type="Gene3D" id="2.60.120.590">
    <property type="entry name" value="Alpha-ketoglutarate-dependent dioxygenase AlkB-like"/>
    <property type="match status" value="1"/>
</dbReference>
<dbReference type="AlphaFoldDB" id="A0A6C0ECG9"/>
<protein>
    <recommendedName>
        <fullName evidence="2">Fe2OG dioxygenase domain-containing protein</fullName>
    </recommendedName>
</protein>
<dbReference type="EMBL" id="MN739802">
    <property type="protein sequence ID" value="QHT26804.1"/>
    <property type="molecule type" value="Genomic_DNA"/>
</dbReference>
<organism evidence="1">
    <name type="scientific">viral metagenome</name>
    <dbReference type="NCBI Taxonomy" id="1070528"/>
    <lineage>
        <taxon>unclassified sequences</taxon>
        <taxon>metagenomes</taxon>
        <taxon>organismal metagenomes</taxon>
    </lineage>
</organism>
<evidence type="ECO:0000313" key="1">
    <source>
        <dbReference type="EMBL" id="QHT26804.1"/>
    </source>
</evidence>
<proteinExistence type="predicted"/>
<dbReference type="SUPFAM" id="SSF51197">
    <property type="entry name" value="Clavaminate synthase-like"/>
    <property type="match status" value="1"/>
</dbReference>